<dbReference type="InterPro" id="IPR011009">
    <property type="entry name" value="Kinase-like_dom_sf"/>
</dbReference>
<reference evidence="1 2" key="1">
    <citation type="submission" date="2016-10" db="EMBL/GenBank/DDBJ databases">
        <authorList>
            <person name="de Groot N.N."/>
        </authorList>
    </citation>
    <scope>NUCLEOTIDE SEQUENCE [LARGE SCALE GENOMIC DNA]</scope>
    <source>
        <strain evidence="1 2">DSM 27375</strain>
    </source>
</reference>
<keyword evidence="1" id="KW-0418">Kinase</keyword>
<keyword evidence="1" id="KW-0808">Transferase</keyword>
<dbReference type="GO" id="GO:0016773">
    <property type="term" value="F:phosphotransferase activity, alcohol group as acceptor"/>
    <property type="evidence" value="ECO:0007669"/>
    <property type="project" value="InterPro"/>
</dbReference>
<dbReference type="RefSeq" id="WP_074640868.1">
    <property type="nucleotide sequence ID" value="NZ_FNBL01000001.1"/>
</dbReference>
<dbReference type="AlphaFoldDB" id="A0A1G7GJX5"/>
<dbReference type="GO" id="GO:0019748">
    <property type="term" value="P:secondary metabolic process"/>
    <property type="evidence" value="ECO:0007669"/>
    <property type="project" value="InterPro"/>
</dbReference>
<dbReference type="SUPFAM" id="SSF56112">
    <property type="entry name" value="Protein kinase-like (PK-like)"/>
    <property type="match status" value="1"/>
</dbReference>
<dbReference type="OrthoDB" id="3638028at2"/>
<evidence type="ECO:0000313" key="2">
    <source>
        <dbReference type="Proteomes" id="UP000182284"/>
    </source>
</evidence>
<protein>
    <submittedName>
        <fullName evidence="1">Streptomycin 6-kinase</fullName>
    </submittedName>
</protein>
<organism evidence="1 2">
    <name type="scientific">Celeribacter baekdonensis</name>
    <dbReference type="NCBI Taxonomy" id="875171"/>
    <lineage>
        <taxon>Bacteria</taxon>
        <taxon>Pseudomonadati</taxon>
        <taxon>Pseudomonadota</taxon>
        <taxon>Alphaproteobacteria</taxon>
        <taxon>Rhodobacterales</taxon>
        <taxon>Roseobacteraceae</taxon>
        <taxon>Celeribacter</taxon>
    </lineage>
</organism>
<dbReference type="EMBL" id="FNBL01000001">
    <property type="protein sequence ID" value="SDE88452.1"/>
    <property type="molecule type" value="Genomic_DNA"/>
</dbReference>
<dbReference type="Proteomes" id="UP000182284">
    <property type="component" value="Unassembled WGS sequence"/>
</dbReference>
<gene>
    <name evidence="1" type="ORF">SAMN04488117_101600</name>
</gene>
<proteinExistence type="predicted"/>
<evidence type="ECO:0000313" key="1">
    <source>
        <dbReference type="EMBL" id="SDE88452.1"/>
    </source>
</evidence>
<dbReference type="InterPro" id="IPR006748">
    <property type="entry name" value="NH2Glyco/OHUrea_AB-resist_kin"/>
</dbReference>
<dbReference type="Gene3D" id="3.90.1200.10">
    <property type="match status" value="1"/>
</dbReference>
<name>A0A1G7GJX5_9RHOB</name>
<sequence>MLDPSPYLTLWSLHAPLPLKTEGHAHVWRVMDAKGQAAALKLFQPGKGGSERAAEPWDRAFGASGLIARLRAAHSDALLFDWVEGAPLGDLSRNGHDDRATSELACLTAALLRAAPKQAQGFAALPDYTRALRRFAGDPRLRASEHAAMMRAKALIETLLISTERVQPLHGDLHHDNVIGTPGHWTVIDPKVICGDPHYEPANAFRNPKGAKDETLSVARFARMAEAYAHETGLDRQRLLDWAVVKCALSICWTLAAPAAQPPRLDLIRLPRLLRLSRGGPLSLAR</sequence>
<dbReference type="GO" id="GO:0016301">
    <property type="term" value="F:kinase activity"/>
    <property type="evidence" value="ECO:0007669"/>
    <property type="project" value="UniProtKB-KW"/>
</dbReference>
<accession>A0A1G7GJX5</accession>
<dbReference type="Pfam" id="PF04655">
    <property type="entry name" value="APH_6_hur"/>
    <property type="match status" value="1"/>
</dbReference>